<protein>
    <submittedName>
        <fullName evidence="1">Uncharacterized protein</fullName>
    </submittedName>
</protein>
<proteinExistence type="predicted"/>
<name>A0A154IBX9_RHILE</name>
<dbReference type="AlphaFoldDB" id="A0A154IBX9"/>
<evidence type="ECO:0000313" key="1">
    <source>
        <dbReference type="EMBL" id="KZA97479.1"/>
    </source>
</evidence>
<organism evidence="1">
    <name type="scientific">Rhizobium leguminosarum</name>
    <dbReference type="NCBI Taxonomy" id="384"/>
    <lineage>
        <taxon>Bacteria</taxon>
        <taxon>Pseudomonadati</taxon>
        <taxon>Pseudomonadota</taxon>
        <taxon>Alphaproteobacteria</taxon>
        <taxon>Hyphomicrobiales</taxon>
        <taxon>Rhizobiaceae</taxon>
        <taxon>Rhizobium/Agrobacterium group</taxon>
        <taxon>Rhizobium</taxon>
    </lineage>
</organism>
<reference evidence="1" key="1">
    <citation type="submission" date="2016-03" db="EMBL/GenBank/DDBJ databases">
        <title>Microsymbionts genomes from the relict species Vavilovia formosa.</title>
        <authorList>
            <person name="Chirak E."/>
            <person name="Kimeklis A."/>
            <person name="Kopat V."/>
            <person name="Andronov E."/>
        </authorList>
    </citation>
    <scope>NUCLEOTIDE SEQUENCE [LARGE SCALE GENOMIC DNA]</scope>
    <source>
        <strain evidence="1">Vaf12</strain>
    </source>
</reference>
<sequence>MSKPNTLHLSPRRLEQINAIAAALNLSATEAVAYMIRKEVAAGTIPAGVPGFVAESDGNAVSIKIDDAAPVVYTVEAAREIVASIRGTVEGEASIFSVKNNFSFVRIGRGFKLRAPLSGAEVSMTGDLAIDLADQIEKAAA</sequence>
<comment type="caution">
    <text evidence="1">The sequence shown here is derived from an EMBL/GenBank/DDBJ whole genome shotgun (WGS) entry which is preliminary data.</text>
</comment>
<accession>A0A154IBX9</accession>
<gene>
    <name evidence="1" type="ORF">A4A59_04830</name>
</gene>
<dbReference type="EMBL" id="LVYU01000134">
    <property type="protein sequence ID" value="KZA97479.1"/>
    <property type="molecule type" value="Genomic_DNA"/>
</dbReference>